<name>A0A7W9AK99_9SPHN</name>
<feature type="DNA-binding region" description="OmpR/PhoB-type" evidence="5">
    <location>
        <begin position="127"/>
        <end position="226"/>
    </location>
</feature>
<evidence type="ECO:0000259" key="7">
    <source>
        <dbReference type="PROSITE" id="PS51755"/>
    </source>
</evidence>
<keyword evidence="1 4" id="KW-0597">Phosphoprotein</keyword>
<dbReference type="Proteomes" id="UP000549617">
    <property type="component" value="Unassembled WGS sequence"/>
</dbReference>
<dbReference type="PANTHER" id="PTHR48111:SF40">
    <property type="entry name" value="PHOSPHATE REGULON TRANSCRIPTIONAL REGULATORY PROTEIN PHOB"/>
    <property type="match status" value="1"/>
</dbReference>
<accession>A0A7W9AK99</accession>
<evidence type="ECO:0000256" key="4">
    <source>
        <dbReference type="PROSITE-ProRule" id="PRU00169"/>
    </source>
</evidence>
<dbReference type="PROSITE" id="PS51755">
    <property type="entry name" value="OMPR_PHOB"/>
    <property type="match status" value="1"/>
</dbReference>
<evidence type="ECO:0000313" key="9">
    <source>
        <dbReference type="Proteomes" id="UP000549617"/>
    </source>
</evidence>
<dbReference type="InterPro" id="IPR036388">
    <property type="entry name" value="WH-like_DNA-bd_sf"/>
</dbReference>
<feature type="modified residue" description="4-aspartylphosphate" evidence="4">
    <location>
        <position position="51"/>
    </location>
</feature>
<evidence type="ECO:0000256" key="1">
    <source>
        <dbReference type="ARBA" id="ARBA00022553"/>
    </source>
</evidence>
<proteinExistence type="predicted"/>
<dbReference type="InterPro" id="IPR001867">
    <property type="entry name" value="OmpR/PhoB-type_DNA-bd"/>
</dbReference>
<dbReference type="CDD" id="cd17574">
    <property type="entry name" value="REC_OmpR"/>
    <property type="match status" value="1"/>
</dbReference>
<dbReference type="EMBL" id="JACIJC010000005">
    <property type="protein sequence ID" value="MBB5687217.1"/>
    <property type="molecule type" value="Genomic_DNA"/>
</dbReference>
<dbReference type="SUPFAM" id="SSF52172">
    <property type="entry name" value="CheY-like"/>
    <property type="match status" value="1"/>
</dbReference>
<dbReference type="Pfam" id="PF00072">
    <property type="entry name" value="Response_reg"/>
    <property type="match status" value="1"/>
</dbReference>
<keyword evidence="9" id="KW-1185">Reference proteome</keyword>
<dbReference type="GO" id="GO:0006355">
    <property type="term" value="P:regulation of DNA-templated transcription"/>
    <property type="evidence" value="ECO:0007669"/>
    <property type="project" value="InterPro"/>
</dbReference>
<evidence type="ECO:0000256" key="5">
    <source>
        <dbReference type="PROSITE-ProRule" id="PRU01091"/>
    </source>
</evidence>
<dbReference type="InterPro" id="IPR039420">
    <property type="entry name" value="WalR-like"/>
</dbReference>
<dbReference type="Pfam" id="PF00486">
    <property type="entry name" value="Trans_reg_C"/>
    <property type="match status" value="1"/>
</dbReference>
<feature type="domain" description="OmpR/PhoB-type" evidence="7">
    <location>
        <begin position="127"/>
        <end position="226"/>
    </location>
</feature>
<protein>
    <submittedName>
        <fullName evidence="8">DNA-binding response OmpR family regulator</fullName>
    </submittedName>
</protein>
<dbReference type="CDD" id="cd00383">
    <property type="entry name" value="trans_reg_C"/>
    <property type="match status" value="1"/>
</dbReference>
<feature type="domain" description="Response regulatory" evidence="6">
    <location>
        <begin position="2"/>
        <end position="117"/>
    </location>
</feature>
<dbReference type="Gene3D" id="1.10.10.10">
    <property type="entry name" value="Winged helix-like DNA-binding domain superfamily/Winged helix DNA-binding domain"/>
    <property type="match status" value="1"/>
</dbReference>
<dbReference type="GO" id="GO:0000156">
    <property type="term" value="F:phosphorelay response regulator activity"/>
    <property type="evidence" value="ECO:0007669"/>
    <property type="project" value="TreeGrafter"/>
</dbReference>
<dbReference type="InterPro" id="IPR011006">
    <property type="entry name" value="CheY-like_superfamily"/>
</dbReference>
<sequence length="228" mass="25774">MKLAIVDDSKDHADFARDILQHAGHAVESFQSISDFQRRIRRDTFDLVMLDWTMPEMSGLDVLRWLRETGAPGMPVIMVSSRADTDDIAQALEAGADDYVTKPFDRAILLARLRAVARRTFEKPKTDAPIEVKAIRLKPGSGQAWVGDEEVSLTAKEFELAAMLLTNLARPLSRGYLLEMIWGKHQDVVTRTLDAHVSKVRTKLRMRPQDGFALTTIYGYGYRLELID</sequence>
<dbReference type="GO" id="GO:0000976">
    <property type="term" value="F:transcription cis-regulatory region binding"/>
    <property type="evidence" value="ECO:0007669"/>
    <property type="project" value="TreeGrafter"/>
</dbReference>
<dbReference type="PANTHER" id="PTHR48111">
    <property type="entry name" value="REGULATOR OF RPOS"/>
    <property type="match status" value="1"/>
</dbReference>
<evidence type="ECO:0000313" key="8">
    <source>
        <dbReference type="EMBL" id="MBB5687217.1"/>
    </source>
</evidence>
<organism evidence="8 9">
    <name type="scientific">Sphingobium boeckii</name>
    <dbReference type="NCBI Taxonomy" id="1082345"/>
    <lineage>
        <taxon>Bacteria</taxon>
        <taxon>Pseudomonadati</taxon>
        <taxon>Pseudomonadota</taxon>
        <taxon>Alphaproteobacteria</taxon>
        <taxon>Sphingomonadales</taxon>
        <taxon>Sphingomonadaceae</taxon>
        <taxon>Sphingobium</taxon>
    </lineage>
</organism>
<reference evidence="8 9" key="1">
    <citation type="submission" date="2020-08" db="EMBL/GenBank/DDBJ databases">
        <title>Genomic Encyclopedia of Type Strains, Phase IV (KMG-IV): sequencing the most valuable type-strain genomes for metagenomic binning, comparative biology and taxonomic classification.</title>
        <authorList>
            <person name="Goeker M."/>
        </authorList>
    </citation>
    <scope>NUCLEOTIDE SEQUENCE [LARGE SCALE GENOMIC DNA]</scope>
    <source>
        <strain evidence="8 9">DSM 25079</strain>
    </source>
</reference>
<dbReference type="InterPro" id="IPR001789">
    <property type="entry name" value="Sig_transdc_resp-reg_receiver"/>
</dbReference>
<dbReference type="GO" id="GO:0032993">
    <property type="term" value="C:protein-DNA complex"/>
    <property type="evidence" value="ECO:0007669"/>
    <property type="project" value="TreeGrafter"/>
</dbReference>
<gene>
    <name evidence="8" type="ORF">FHS49_003245</name>
</gene>
<dbReference type="PROSITE" id="PS50110">
    <property type="entry name" value="RESPONSE_REGULATORY"/>
    <property type="match status" value="1"/>
</dbReference>
<dbReference type="RefSeq" id="WP_184020470.1">
    <property type="nucleotide sequence ID" value="NZ_JACIJC010000005.1"/>
</dbReference>
<dbReference type="GO" id="GO:0005829">
    <property type="term" value="C:cytosol"/>
    <property type="evidence" value="ECO:0007669"/>
    <property type="project" value="TreeGrafter"/>
</dbReference>
<dbReference type="InterPro" id="IPR016032">
    <property type="entry name" value="Sig_transdc_resp-reg_C-effctor"/>
</dbReference>
<evidence type="ECO:0000256" key="3">
    <source>
        <dbReference type="ARBA" id="ARBA00023125"/>
    </source>
</evidence>
<dbReference type="Gene3D" id="3.40.50.2300">
    <property type="match status" value="1"/>
</dbReference>
<comment type="caution">
    <text evidence="8">The sequence shown here is derived from an EMBL/GenBank/DDBJ whole genome shotgun (WGS) entry which is preliminary data.</text>
</comment>
<evidence type="ECO:0000256" key="2">
    <source>
        <dbReference type="ARBA" id="ARBA00023012"/>
    </source>
</evidence>
<evidence type="ECO:0000259" key="6">
    <source>
        <dbReference type="PROSITE" id="PS50110"/>
    </source>
</evidence>
<dbReference type="AlphaFoldDB" id="A0A7W9AK99"/>
<dbReference type="SUPFAM" id="SSF46894">
    <property type="entry name" value="C-terminal effector domain of the bipartite response regulators"/>
    <property type="match status" value="1"/>
</dbReference>
<keyword evidence="3 5" id="KW-0238">DNA-binding</keyword>
<keyword evidence="2" id="KW-0902">Two-component regulatory system</keyword>
<dbReference type="SMART" id="SM00862">
    <property type="entry name" value="Trans_reg_C"/>
    <property type="match status" value="1"/>
</dbReference>
<dbReference type="SMART" id="SM00448">
    <property type="entry name" value="REC"/>
    <property type="match status" value="1"/>
</dbReference>